<reference evidence="2" key="1">
    <citation type="journal article" date="2023" name="G3 (Bethesda)">
        <title>A reference genome for the long-term kleptoplast-retaining sea slug Elysia crispata morphotype clarki.</title>
        <authorList>
            <person name="Eastman K.E."/>
            <person name="Pendleton A.L."/>
            <person name="Shaikh M.A."/>
            <person name="Suttiyut T."/>
            <person name="Ogas R."/>
            <person name="Tomko P."/>
            <person name="Gavelis G."/>
            <person name="Widhalm J.R."/>
            <person name="Wisecaver J.H."/>
        </authorList>
    </citation>
    <scope>NUCLEOTIDE SEQUENCE</scope>
    <source>
        <strain evidence="2">ECLA1</strain>
    </source>
</reference>
<evidence type="ECO:0000313" key="2">
    <source>
        <dbReference type="EMBL" id="KAK3794262.1"/>
    </source>
</evidence>
<evidence type="ECO:0000256" key="1">
    <source>
        <dbReference type="SAM" id="MobiDB-lite"/>
    </source>
</evidence>
<dbReference type="AlphaFoldDB" id="A0AAE1AWQ9"/>
<organism evidence="2 3">
    <name type="scientific">Elysia crispata</name>
    <name type="common">lettuce slug</name>
    <dbReference type="NCBI Taxonomy" id="231223"/>
    <lineage>
        <taxon>Eukaryota</taxon>
        <taxon>Metazoa</taxon>
        <taxon>Spiralia</taxon>
        <taxon>Lophotrochozoa</taxon>
        <taxon>Mollusca</taxon>
        <taxon>Gastropoda</taxon>
        <taxon>Heterobranchia</taxon>
        <taxon>Euthyneura</taxon>
        <taxon>Panpulmonata</taxon>
        <taxon>Sacoglossa</taxon>
        <taxon>Placobranchoidea</taxon>
        <taxon>Plakobranchidae</taxon>
        <taxon>Elysia</taxon>
    </lineage>
</organism>
<gene>
    <name evidence="2" type="ORF">RRG08_060933</name>
</gene>
<dbReference type="EMBL" id="JAWDGP010001129">
    <property type="protein sequence ID" value="KAK3794262.1"/>
    <property type="molecule type" value="Genomic_DNA"/>
</dbReference>
<name>A0AAE1AWQ9_9GAST</name>
<keyword evidence="3" id="KW-1185">Reference proteome</keyword>
<proteinExistence type="predicted"/>
<comment type="caution">
    <text evidence="2">The sequence shown here is derived from an EMBL/GenBank/DDBJ whole genome shotgun (WGS) entry which is preliminary data.</text>
</comment>
<feature type="region of interest" description="Disordered" evidence="1">
    <location>
        <begin position="1"/>
        <end position="52"/>
    </location>
</feature>
<dbReference type="Proteomes" id="UP001283361">
    <property type="component" value="Unassembled WGS sequence"/>
</dbReference>
<accession>A0AAE1AWQ9</accession>
<sequence length="116" mass="12924">MCVTRRIKGREGEQTRNASGSKRKGGSLRPTSWQRGGKTVKRRTDCGRGAGRMSPLRHARIIRLESKTMPSVGSWLIPSLEIHHLSLRSLHVGDSTHYSHIVYLVFADSCASIQLT</sequence>
<evidence type="ECO:0000313" key="3">
    <source>
        <dbReference type="Proteomes" id="UP001283361"/>
    </source>
</evidence>
<protein>
    <submittedName>
        <fullName evidence="2">Uncharacterized protein</fullName>
    </submittedName>
</protein>